<dbReference type="AlphaFoldDB" id="A0ABD3PHE6"/>
<dbReference type="SUPFAM" id="SSF110857">
    <property type="entry name" value="Gamma-glutamyl cyclotransferase-like"/>
    <property type="match status" value="1"/>
</dbReference>
<comment type="similarity">
    <text evidence="1">Belongs to the gamma-glutamylcyclotransferase family.</text>
</comment>
<gene>
    <name evidence="5" type="ORF">ACHAWO_000582</name>
</gene>
<dbReference type="GO" id="GO:0016740">
    <property type="term" value="F:transferase activity"/>
    <property type="evidence" value="ECO:0007669"/>
    <property type="project" value="UniProtKB-KW"/>
</dbReference>
<proteinExistence type="inferred from homology"/>
<organism evidence="5 6">
    <name type="scientific">Cyclotella atomus</name>
    <dbReference type="NCBI Taxonomy" id="382360"/>
    <lineage>
        <taxon>Eukaryota</taxon>
        <taxon>Sar</taxon>
        <taxon>Stramenopiles</taxon>
        <taxon>Ochrophyta</taxon>
        <taxon>Bacillariophyta</taxon>
        <taxon>Coscinodiscophyceae</taxon>
        <taxon>Thalassiosirophycidae</taxon>
        <taxon>Stephanodiscales</taxon>
        <taxon>Stephanodiscaceae</taxon>
        <taxon>Cyclotella</taxon>
    </lineage>
</organism>
<dbReference type="Pfam" id="PF06094">
    <property type="entry name" value="GGACT"/>
    <property type="match status" value="1"/>
</dbReference>
<protein>
    <recommendedName>
        <fullName evidence="3">Putative gamma-glutamylcyclotransferase</fullName>
    </recommendedName>
</protein>
<dbReference type="CDD" id="cd06661">
    <property type="entry name" value="GGCT_like"/>
    <property type="match status" value="1"/>
</dbReference>
<comment type="caution">
    <text evidence="5">The sequence shown here is derived from an EMBL/GenBank/DDBJ whole genome shotgun (WGS) entry which is preliminary data.</text>
</comment>
<evidence type="ECO:0000259" key="4">
    <source>
        <dbReference type="Pfam" id="PF06094"/>
    </source>
</evidence>
<keyword evidence="2" id="KW-0808">Transferase</keyword>
<accession>A0ABD3PHE6</accession>
<dbReference type="InterPro" id="IPR013024">
    <property type="entry name" value="GGCT-like"/>
</dbReference>
<dbReference type="Proteomes" id="UP001530400">
    <property type="component" value="Unassembled WGS sequence"/>
</dbReference>
<name>A0ABD3PHE6_9STRA</name>
<sequence length="205" mass="23345">MIASSVSSTRAQYQSSCFVYGTLMASEVVQALIGRLPRFIPGVVLHNYVRHPVIGHVYPAVIPTDCIQNDNDNNGIDTRNNKLFVEGLLLLNLSPSEMKVFDYFEDEGVDYICKRVNVQLPRTAVDIADVDASLMRKNSFAEGHIIETNAYIWALGKDKLDTTKQWDYDAFCKNSLDWYLEWTVIPCRKQFLTGNCNDSYDWLES</sequence>
<dbReference type="Gene3D" id="3.10.490.10">
    <property type="entry name" value="Gamma-glutamyl cyclotransferase-like"/>
    <property type="match status" value="1"/>
</dbReference>
<dbReference type="InterPro" id="IPR009288">
    <property type="entry name" value="AIG2-like_dom"/>
</dbReference>
<dbReference type="InterPro" id="IPR036568">
    <property type="entry name" value="GGCT-like_sf"/>
</dbReference>
<feature type="domain" description="Gamma-glutamylcyclotransferase AIG2-like" evidence="4">
    <location>
        <begin position="17"/>
        <end position="123"/>
    </location>
</feature>
<dbReference type="PANTHER" id="PTHR31544:SF2">
    <property type="entry name" value="AIG2-LIKE PROTEIN D"/>
    <property type="match status" value="1"/>
</dbReference>
<evidence type="ECO:0000256" key="2">
    <source>
        <dbReference type="ARBA" id="ARBA00022679"/>
    </source>
</evidence>
<dbReference type="EMBL" id="JALLPJ020000613">
    <property type="protein sequence ID" value="KAL3787372.1"/>
    <property type="molecule type" value="Genomic_DNA"/>
</dbReference>
<dbReference type="InterPro" id="IPR045038">
    <property type="entry name" value="AIG2-like"/>
</dbReference>
<dbReference type="PANTHER" id="PTHR31544">
    <property type="entry name" value="AIG2-LIKE PROTEIN D"/>
    <property type="match status" value="1"/>
</dbReference>
<evidence type="ECO:0000256" key="3">
    <source>
        <dbReference type="ARBA" id="ARBA00030602"/>
    </source>
</evidence>
<evidence type="ECO:0000313" key="6">
    <source>
        <dbReference type="Proteomes" id="UP001530400"/>
    </source>
</evidence>
<evidence type="ECO:0000313" key="5">
    <source>
        <dbReference type="EMBL" id="KAL3787372.1"/>
    </source>
</evidence>
<reference evidence="5 6" key="1">
    <citation type="submission" date="2024-10" db="EMBL/GenBank/DDBJ databases">
        <title>Updated reference genomes for cyclostephanoid diatoms.</title>
        <authorList>
            <person name="Roberts W.R."/>
            <person name="Alverson A.J."/>
        </authorList>
    </citation>
    <scope>NUCLEOTIDE SEQUENCE [LARGE SCALE GENOMIC DNA]</scope>
    <source>
        <strain evidence="5 6">AJA010-31</strain>
    </source>
</reference>
<evidence type="ECO:0000256" key="1">
    <source>
        <dbReference type="ARBA" id="ARBA00008861"/>
    </source>
</evidence>
<keyword evidence="6" id="KW-1185">Reference proteome</keyword>